<evidence type="ECO:0000256" key="4">
    <source>
        <dbReference type="ARBA" id="ARBA00023136"/>
    </source>
</evidence>
<evidence type="ECO:0000256" key="1">
    <source>
        <dbReference type="ARBA" id="ARBA00004651"/>
    </source>
</evidence>
<keyword evidence="8" id="KW-1185">Reference proteome</keyword>
<feature type="transmembrane region" description="Helical" evidence="5">
    <location>
        <begin position="385"/>
        <end position="413"/>
    </location>
</feature>
<dbReference type="Proteomes" id="UP000578819">
    <property type="component" value="Unassembled WGS sequence"/>
</dbReference>
<feature type="transmembrane region" description="Helical" evidence="5">
    <location>
        <begin position="292"/>
        <end position="313"/>
    </location>
</feature>
<dbReference type="GO" id="GO:0005886">
    <property type="term" value="C:plasma membrane"/>
    <property type="evidence" value="ECO:0007669"/>
    <property type="project" value="UniProtKB-SubCell"/>
</dbReference>
<evidence type="ECO:0000256" key="3">
    <source>
        <dbReference type="ARBA" id="ARBA00022989"/>
    </source>
</evidence>
<evidence type="ECO:0000256" key="2">
    <source>
        <dbReference type="ARBA" id="ARBA00022692"/>
    </source>
</evidence>
<reference evidence="7 8" key="1">
    <citation type="submission" date="2020-08" db="EMBL/GenBank/DDBJ databases">
        <title>Sequencing the genomes of 1000 actinobacteria strains.</title>
        <authorList>
            <person name="Klenk H.-P."/>
        </authorList>
    </citation>
    <scope>NUCLEOTIDE SEQUENCE [LARGE SCALE GENOMIC DNA]</scope>
    <source>
        <strain evidence="7 8">DSM 45886</strain>
    </source>
</reference>
<evidence type="ECO:0000313" key="8">
    <source>
        <dbReference type="Proteomes" id="UP000578819"/>
    </source>
</evidence>
<dbReference type="Gene3D" id="1.20.1720.10">
    <property type="entry name" value="Multidrug resistance protein D"/>
    <property type="match status" value="1"/>
</dbReference>
<dbReference type="GO" id="GO:0022857">
    <property type="term" value="F:transmembrane transporter activity"/>
    <property type="evidence" value="ECO:0007669"/>
    <property type="project" value="InterPro"/>
</dbReference>
<proteinExistence type="predicted"/>
<feature type="transmembrane region" description="Helical" evidence="5">
    <location>
        <begin position="142"/>
        <end position="165"/>
    </location>
</feature>
<feature type="transmembrane region" description="Helical" evidence="5">
    <location>
        <begin position="84"/>
        <end position="103"/>
    </location>
</feature>
<feature type="transmembrane region" description="Helical" evidence="5">
    <location>
        <begin position="254"/>
        <end position="271"/>
    </location>
</feature>
<keyword evidence="2 5" id="KW-0812">Transmembrane</keyword>
<organism evidence="7 8">
    <name type="scientific">Micromonospora polyrhachis</name>
    <dbReference type="NCBI Taxonomy" id="1282883"/>
    <lineage>
        <taxon>Bacteria</taxon>
        <taxon>Bacillati</taxon>
        <taxon>Actinomycetota</taxon>
        <taxon>Actinomycetes</taxon>
        <taxon>Micromonosporales</taxon>
        <taxon>Micromonosporaceae</taxon>
        <taxon>Micromonospora</taxon>
    </lineage>
</organism>
<dbReference type="PANTHER" id="PTHR42718">
    <property type="entry name" value="MAJOR FACILITATOR SUPERFAMILY MULTIDRUG TRANSPORTER MFSC"/>
    <property type="match status" value="1"/>
</dbReference>
<gene>
    <name evidence="7" type="ORF">FHR38_003156</name>
</gene>
<dbReference type="PROSITE" id="PS50850">
    <property type="entry name" value="MFS"/>
    <property type="match status" value="1"/>
</dbReference>
<feature type="transmembrane region" description="Helical" evidence="5">
    <location>
        <begin position="319"/>
        <end position="340"/>
    </location>
</feature>
<dbReference type="Pfam" id="PF07690">
    <property type="entry name" value="MFS_1"/>
    <property type="match status" value="1"/>
</dbReference>
<keyword evidence="3 5" id="KW-1133">Transmembrane helix</keyword>
<feature type="transmembrane region" description="Helical" evidence="5">
    <location>
        <begin position="222"/>
        <end position="242"/>
    </location>
</feature>
<comment type="subcellular location">
    <subcellularLocation>
        <location evidence="1">Cell membrane</location>
        <topology evidence="1">Multi-pass membrane protein</topology>
    </subcellularLocation>
</comment>
<dbReference type="SUPFAM" id="SSF103473">
    <property type="entry name" value="MFS general substrate transporter"/>
    <property type="match status" value="1"/>
</dbReference>
<dbReference type="EMBL" id="JACHJW010000001">
    <property type="protein sequence ID" value="MBB4959423.1"/>
    <property type="molecule type" value="Genomic_DNA"/>
</dbReference>
<feature type="transmembrane region" description="Helical" evidence="5">
    <location>
        <begin position="52"/>
        <end position="72"/>
    </location>
</feature>
<evidence type="ECO:0000259" key="6">
    <source>
        <dbReference type="PROSITE" id="PS50850"/>
    </source>
</evidence>
<accession>A0A7W7SR46</accession>
<dbReference type="CDD" id="cd17321">
    <property type="entry name" value="MFS_MMR_MDR_like"/>
    <property type="match status" value="1"/>
</dbReference>
<dbReference type="InterPro" id="IPR020846">
    <property type="entry name" value="MFS_dom"/>
</dbReference>
<evidence type="ECO:0000256" key="5">
    <source>
        <dbReference type="SAM" id="Phobius"/>
    </source>
</evidence>
<name>A0A7W7SR46_9ACTN</name>
<sequence length="488" mass="50461">MSQPAVPLRLHGPAGRGTLLAVILASGMVFLDSTVVNVALPHLGADLHSDTAGLQWTVNGFLLTLAAFVLLGGGLGDRFGRRRIFLLGVGWFTGASVLCGLAPTIEWLIIARVLQGVGGALLTPGSLALLQASFHPDDRGRAIGAWSGLTGVSTALGPFVGGWLIDALSWRWIFLMNVPLALVVLVAALRWIPESRNPDAGRTPGAGAGQHHRRDRRDRHRFDLAGALLGALGLAGVTYALIEARQYGGGSVPVVVAALVGVVASAAFVLVERRRGGTAMLPPELFRSRLFSVLNGYTVMVYAALGGLTFFLALQLQTVAGYSALATGLATLPMTILLLVGSPRAGALATRIGPRLPLTVGPVVAAVGFLLLHGIDENAPYWTEVFPGVALFGLGMTLVVAPLTASVLGAVADRFAGVASGTNNAASRAGGLLAVAALPLLVGLSERGYDVPAEFTAAFRAAMYWCAGLMLVGAALAALLIRGATRES</sequence>
<feature type="transmembrane region" description="Helical" evidence="5">
    <location>
        <begin position="19"/>
        <end position="40"/>
    </location>
</feature>
<feature type="transmembrane region" description="Helical" evidence="5">
    <location>
        <begin position="462"/>
        <end position="481"/>
    </location>
</feature>
<dbReference type="AlphaFoldDB" id="A0A7W7SR46"/>
<dbReference type="Gene3D" id="1.20.1250.20">
    <property type="entry name" value="MFS general substrate transporter like domains"/>
    <property type="match status" value="1"/>
</dbReference>
<dbReference type="InterPro" id="IPR011701">
    <property type="entry name" value="MFS"/>
</dbReference>
<dbReference type="PANTHER" id="PTHR42718:SF42">
    <property type="entry name" value="EXPORT PROTEIN"/>
    <property type="match status" value="1"/>
</dbReference>
<keyword evidence="4 5" id="KW-0472">Membrane</keyword>
<dbReference type="RefSeq" id="WP_184535354.1">
    <property type="nucleotide sequence ID" value="NZ_JACHJW010000001.1"/>
</dbReference>
<comment type="caution">
    <text evidence="7">The sequence shown here is derived from an EMBL/GenBank/DDBJ whole genome shotgun (WGS) entry which is preliminary data.</text>
</comment>
<protein>
    <submittedName>
        <fullName evidence="7">MFS family permease</fullName>
    </submittedName>
</protein>
<feature type="transmembrane region" description="Helical" evidence="5">
    <location>
        <begin position="352"/>
        <end position="373"/>
    </location>
</feature>
<feature type="transmembrane region" description="Helical" evidence="5">
    <location>
        <begin position="425"/>
        <end position="442"/>
    </location>
</feature>
<dbReference type="InterPro" id="IPR036259">
    <property type="entry name" value="MFS_trans_sf"/>
</dbReference>
<feature type="domain" description="Major facilitator superfamily (MFS) profile" evidence="6">
    <location>
        <begin position="18"/>
        <end position="485"/>
    </location>
</feature>
<feature type="transmembrane region" description="Helical" evidence="5">
    <location>
        <begin position="171"/>
        <end position="192"/>
    </location>
</feature>
<feature type="transmembrane region" description="Helical" evidence="5">
    <location>
        <begin position="109"/>
        <end position="130"/>
    </location>
</feature>
<evidence type="ECO:0000313" key="7">
    <source>
        <dbReference type="EMBL" id="MBB4959423.1"/>
    </source>
</evidence>